<keyword evidence="1" id="KW-0472">Membrane</keyword>
<accession>A0A9N9WVZ5</accession>
<evidence type="ECO:0000256" key="1">
    <source>
        <dbReference type="SAM" id="Phobius"/>
    </source>
</evidence>
<gene>
    <name evidence="2" type="ORF">CHIRRI_LOCUS11148</name>
</gene>
<reference evidence="2" key="1">
    <citation type="submission" date="2022-01" db="EMBL/GenBank/DDBJ databases">
        <authorList>
            <person name="King R."/>
        </authorList>
    </citation>
    <scope>NUCLEOTIDE SEQUENCE</scope>
</reference>
<proteinExistence type="predicted"/>
<feature type="transmembrane region" description="Helical" evidence="1">
    <location>
        <begin position="42"/>
        <end position="63"/>
    </location>
</feature>
<sequence length="88" mass="10099">MPLHFTHTFKEREKCTFKCIKSFLIACLSNFQLDVIELTQTINTTCALNTLSTMIAFTILSLFMQTSRKLHPCQMLANLKHRTMSAVT</sequence>
<reference evidence="2" key="2">
    <citation type="submission" date="2022-10" db="EMBL/GenBank/DDBJ databases">
        <authorList>
            <consortium name="ENA_rothamsted_submissions"/>
            <consortium name="culmorum"/>
            <person name="King R."/>
        </authorList>
    </citation>
    <scope>NUCLEOTIDE SEQUENCE</scope>
</reference>
<organism evidence="2 3">
    <name type="scientific">Chironomus riparius</name>
    <dbReference type="NCBI Taxonomy" id="315576"/>
    <lineage>
        <taxon>Eukaryota</taxon>
        <taxon>Metazoa</taxon>
        <taxon>Ecdysozoa</taxon>
        <taxon>Arthropoda</taxon>
        <taxon>Hexapoda</taxon>
        <taxon>Insecta</taxon>
        <taxon>Pterygota</taxon>
        <taxon>Neoptera</taxon>
        <taxon>Endopterygota</taxon>
        <taxon>Diptera</taxon>
        <taxon>Nematocera</taxon>
        <taxon>Chironomoidea</taxon>
        <taxon>Chironomidae</taxon>
        <taxon>Chironominae</taxon>
        <taxon>Chironomus</taxon>
    </lineage>
</organism>
<dbReference type="AlphaFoldDB" id="A0A9N9WVZ5"/>
<keyword evidence="1" id="KW-1133">Transmembrane helix</keyword>
<protein>
    <submittedName>
        <fullName evidence="2">Uncharacterized protein</fullName>
    </submittedName>
</protein>
<name>A0A9N9WVZ5_9DIPT</name>
<keyword evidence="3" id="KW-1185">Reference proteome</keyword>
<evidence type="ECO:0000313" key="2">
    <source>
        <dbReference type="EMBL" id="CAG9808306.1"/>
    </source>
</evidence>
<keyword evidence="1" id="KW-0812">Transmembrane</keyword>
<dbReference type="Proteomes" id="UP001153620">
    <property type="component" value="Chromosome 3"/>
</dbReference>
<evidence type="ECO:0000313" key="3">
    <source>
        <dbReference type="Proteomes" id="UP001153620"/>
    </source>
</evidence>
<dbReference type="EMBL" id="OU895879">
    <property type="protein sequence ID" value="CAG9808306.1"/>
    <property type="molecule type" value="Genomic_DNA"/>
</dbReference>